<reference evidence="1" key="1">
    <citation type="submission" date="2022-03" db="EMBL/GenBank/DDBJ databases">
        <title>Fererhizobium litorale gen. nov., sp. nov., isolated from sandy sediments of the Sea of Japan seashore.</title>
        <authorList>
            <person name="Romanenko L."/>
            <person name="Kurilenko V."/>
            <person name="Otstavnykh N."/>
            <person name="Svetashev V."/>
            <person name="Tekutyeva L."/>
            <person name="Isaeva M."/>
            <person name="Mikhailov V."/>
        </authorList>
    </citation>
    <scope>NUCLEOTIDE SEQUENCE</scope>
    <source>
        <strain evidence="1">KMM 9576</strain>
    </source>
</reference>
<dbReference type="EMBL" id="JALDYZ010000022">
    <property type="protein sequence ID" value="MDI7925054.1"/>
    <property type="molecule type" value="Genomic_DNA"/>
</dbReference>
<sequence>MSGKIGFLNRFVAAQERRMRPFVNEALSRLDDQTLIALGHDPSEVRARPRKSYL</sequence>
<dbReference type="AlphaFoldDB" id="A0AAE3QKX9"/>
<comment type="caution">
    <text evidence="1">The sequence shown here is derived from an EMBL/GenBank/DDBJ whole genome shotgun (WGS) entry which is preliminary data.</text>
</comment>
<dbReference type="Proteomes" id="UP001161580">
    <property type="component" value="Unassembled WGS sequence"/>
</dbReference>
<evidence type="ECO:0000313" key="1">
    <source>
        <dbReference type="EMBL" id="MDI7925054.1"/>
    </source>
</evidence>
<accession>A0AAE3QKX9</accession>
<gene>
    <name evidence="1" type="ORF">MRS75_23635</name>
</gene>
<evidence type="ECO:0000313" key="2">
    <source>
        <dbReference type="Proteomes" id="UP001161580"/>
    </source>
</evidence>
<dbReference type="RefSeq" id="WP_311789263.1">
    <property type="nucleotide sequence ID" value="NZ_JALDYY010000026.1"/>
</dbReference>
<keyword evidence="2" id="KW-1185">Reference proteome</keyword>
<proteinExistence type="predicted"/>
<name>A0AAE3QKX9_9HYPH</name>
<protein>
    <submittedName>
        <fullName evidence="1">Uncharacterized protein</fullName>
    </submittedName>
</protein>
<organism evidence="1 2">
    <name type="scientific">Ferirhizobium litorale</name>
    <dbReference type="NCBI Taxonomy" id="2927786"/>
    <lineage>
        <taxon>Bacteria</taxon>
        <taxon>Pseudomonadati</taxon>
        <taxon>Pseudomonadota</taxon>
        <taxon>Alphaproteobacteria</taxon>
        <taxon>Hyphomicrobiales</taxon>
        <taxon>Rhizobiaceae</taxon>
        <taxon>Ferirhizobium</taxon>
    </lineage>
</organism>